<sequence length="936" mass="99221">MPSRSLPGHPDTSVQRRRRHWRWRAMLAAVAALLAAVVMAQAIVRIRNERVAPLPASPTTTAAAVRTAEPDVSPAPTPVAEAPEQPAPAAPVMQAARATPDVAAAVQLSSESLAWMHQDLPCEAGVAPCKPAHVLALVDARVTPPAHGAPASTPTPAAFGVRALAAVTLAPHPRLILDGTTLAALRQRATSSNPQWTALKAKCDSYIGGTVEYPSGNAYPNLPNLGQGYQGSDYVPALLAEGMCYQVLKTSNASAAASYGAKAVDILMKMSASGSQGQPPCTDSGYGMRFYGVGMGLGYDWVWDLLTPTQRTQVYTTANAWITAWEAPNGCADFEYAHPQSNYYAGYFHAKAAIALATYDENPSGPAEWDDWLNNQFAKRVQPYYQLHLLGGGWPEGYANYAPLGILNMTLPMREVKTATGQDLVHASAPYSYPTDSAEYAMHFTWPSRTYFDDRDTNHSNSDSQPPGTTQVGLFQQLLGALGYWGSPHTAIFRQYLADVDAATSGYGYADEWLRFLSLDPAGTTAPVSGLPLSYFAPGLGAVAARSDWGNSAAWMSFRAAPYANNPGQGEEYFDQGSLALVRGGTPLLLNATGWLVHNPNGTADENLVYNDNYGSFSSGNVYSGNRQIYNIFYVRNLSNGAPAEQYGQFASTTESNQASTKVAAFEDGSSYVYVLATGLQDMYRRFAAGPAVTNWSREIVYVRPNRFVVYDRTTAGSASYDQYLAWHFPANPASSTTSTGGNRLDITYGGSYAGAMTTVLPQNATLSTTAMYPSSNPTKAWQVQVRSPVAGASQQWLTVFDLSTASSTVAGAKPVIVAQGGILGVQLAASDGSAVVVSSTGAAGTPLSGTIGYTVDNLAALHVITDLAPSTGYTVNVATNGNQQTITVTPGGSTMSSVHGVLSFTVSGGSVQQPTLRPPPVSNRPVSGYPRPYTG</sequence>
<proteinExistence type="predicted"/>
<dbReference type="Gene3D" id="2.70.98.70">
    <property type="match status" value="1"/>
</dbReference>
<evidence type="ECO:0008006" key="4">
    <source>
        <dbReference type="Google" id="ProtNLM"/>
    </source>
</evidence>
<reference evidence="2 3" key="1">
    <citation type="submission" date="2024-07" db="EMBL/GenBank/DDBJ databases">
        <title>Molecular mechanisms and environmental adaptations of flagellar loss and biofilm growth of Rhodanobacter under environmental stress.</title>
        <authorList>
            <person name="Chen M."/>
        </authorList>
    </citation>
    <scope>NUCLEOTIDE SEQUENCE [LARGE SCALE GENOMIC DNA]</scope>
    <source>
        <strain evidence="2 3">RS22</strain>
    </source>
</reference>
<dbReference type="Proteomes" id="UP001562159">
    <property type="component" value="Unassembled WGS sequence"/>
</dbReference>
<gene>
    <name evidence="2" type="ORF">AB7878_10305</name>
</gene>
<feature type="compositionally biased region" description="Low complexity" evidence="1">
    <location>
        <begin position="55"/>
        <end position="67"/>
    </location>
</feature>
<accession>A0ABV4ARH6</accession>
<keyword evidence="3" id="KW-1185">Reference proteome</keyword>
<evidence type="ECO:0000313" key="3">
    <source>
        <dbReference type="Proteomes" id="UP001562159"/>
    </source>
</evidence>
<organism evidence="2 3">
    <name type="scientific">Rhodanobacter humi</name>
    <dbReference type="NCBI Taxonomy" id="1888173"/>
    <lineage>
        <taxon>Bacteria</taxon>
        <taxon>Pseudomonadati</taxon>
        <taxon>Pseudomonadota</taxon>
        <taxon>Gammaproteobacteria</taxon>
        <taxon>Lysobacterales</taxon>
        <taxon>Rhodanobacteraceae</taxon>
        <taxon>Rhodanobacter</taxon>
    </lineage>
</organism>
<dbReference type="InterPro" id="IPR008929">
    <property type="entry name" value="Chondroitin_lyas"/>
</dbReference>
<comment type="caution">
    <text evidence="2">The sequence shown here is derived from an EMBL/GenBank/DDBJ whole genome shotgun (WGS) entry which is preliminary data.</text>
</comment>
<feature type="region of interest" description="Disordered" evidence="1">
    <location>
        <begin position="55"/>
        <end position="84"/>
    </location>
</feature>
<name>A0ABV4ARH6_9GAMM</name>
<dbReference type="EMBL" id="JBGBPY010000001">
    <property type="protein sequence ID" value="MEY2182808.1"/>
    <property type="molecule type" value="Genomic_DNA"/>
</dbReference>
<evidence type="ECO:0000256" key="1">
    <source>
        <dbReference type="SAM" id="MobiDB-lite"/>
    </source>
</evidence>
<protein>
    <recommendedName>
        <fullName evidence="4">Heparinase II/III-like protein</fullName>
    </recommendedName>
</protein>
<evidence type="ECO:0000313" key="2">
    <source>
        <dbReference type="EMBL" id="MEY2182808.1"/>
    </source>
</evidence>
<dbReference type="Gene3D" id="1.50.10.100">
    <property type="entry name" value="Chondroitin AC/alginate lyase"/>
    <property type="match status" value="1"/>
</dbReference>
<feature type="region of interest" description="Disordered" evidence="1">
    <location>
        <begin position="910"/>
        <end position="936"/>
    </location>
</feature>